<protein>
    <submittedName>
        <fullName evidence="1">Uncharacterized protein</fullName>
    </submittedName>
</protein>
<dbReference type="AlphaFoldDB" id="A0A2I0KY63"/>
<comment type="caution">
    <text evidence="1">The sequence shown here is derived from an EMBL/GenBank/DDBJ whole genome shotgun (WGS) entry which is preliminary data.</text>
</comment>
<gene>
    <name evidence="1" type="ORF">CRG98_006174</name>
</gene>
<evidence type="ECO:0000313" key="2">
    <source>
        <dbReference type="Proteomes" id="UP000233551"/>
    </source>
</evidence>
<organism evidence="1 2">
    <name type="scientific">Punica granatum</name>
    <name type="common">Pomegranate</name>
    <dbReference type="NCBI Taxonomy" id="22663"/>
    <lineage>
        <taxon>Eukaryota</taxon>
        <taxon>Viridiplantae</taxon>
        <taxon>Streptophyta</taxon>
        <taxon>Embryophyta</taxon>
        <taxon>Tracheophyta</taxon>
        <taxon>Spermatophyta</taxon>
        <taxon>Magnoliopsida</taxon>
        <taxon>eudicotyledons</taxon>
        <taxon>Gunneridae</taxon>
        <taxon>Pentapetalae</taxon>
        <taxon>rosids</taxon>
        <taxon>malvids</taxon>
        <taxon>Myrtales</taxon>
        <taxon>Lythraceae</taxon>
        <taxon>Punica</taxon>
    </lineage>
</organism>
<dbReference type="Proteomes" id="UP000233551">
    <property type="component" value="Unassembled WGS sequence"/>
</dbReference>
<sequence>MGIVCVVAVALHRPVGLAGVGLVALVERLSEPEEGTTRGADVKFIEYCWGAGCAGLTALTATSFPLLPLEGVVVAGAFFRGFFSFTGGVLHPAELDSQVELFPGLDEVGK</sequence>
<name>A0A2I0KY63_PUNGR</name>
<evidence type="ECO:0000313" key="1">
    <source>
        <dbReference type="EMBL" id="PKI73404.1"/>
    </source>
</evidence>
<proteinExistence type="predicted"/>
<keyword evidence="2" id="KW-1185">Reference proteome</keyword>
<reference evidence="1 2" key="1">
    <citation type="submission" date="2017-11" db="EMBL/GenBank/DDBJ databases">
        <title>De-novo sequencing of pomegranate (Punica granatum L.) genome.</title>
        <authorList>
            <person name="Akparov Z."/>
            <person name="Amiraslanov A."/>
            <person name="Hajiyeva S."/>
            <person name="Abbasov M."/>
            <person name="Kaur K."/>
            <person name="Hamwieh A."/>
            <person name="Solovyev V."/>
            <person name="Salamov A."/>
            <person name="Braich B."/>
            <person name="Kosarev P."/>
            <person name="Mahmoud A."/>
            <person name="Hajiyev E."/>
            <person name="Babayeva S."/>
            <person name="Izzatullayeva V."/>
            <person name="Mammadov A."/>
            <person name="Mammadov A."/>
            <person name="Sharifova S."/>
            <person name="Ojaghi J."/>
            <person name="Eynullazada K."/>
            <person name="Bayramov B."/>
            <person name="Abdulazimova A."/>
            <person name="Shahmuradov I."/>
        </authorList>
    </citation>
    <scope>NUCLEOTIDE SEQUENCE [LARGE SCALE GENOMIC DNA]</scope>
    <source>
        <strain evidence="2">cv. AG2017</strain>
        <tissue evidence="1">Leaf</tissue>
    </source>
</reference>
<dbReference type="EMBL" id="PGOL01000276">
    <property type="protein sequence ID" value="PKI73404.1"/>
    <property type="molecule type" value="Genomic_DNA"/>
</dbReference>
<accession>A0A2I0KY63</accession>